<name>A0A023X6E2_RUBRA</name>
<evidence type="ECO:0000256" key="7">
    <source>
        <dbReference type="SAM" id="Phobius"/>
    </source>
</evidence>
<dbReference type="HOGENOM" id="CLU_001265_57_3_11"/>
<reference evidence="10" key="2">
    <citation type="submission" date="2023-11" db="EMBL/GenBank/DDBJ databases">
        <title>MicrobeMod: A computational toolkit for identifying prokaryotic methylation and restriction-modification with nanopore sequencing.</title>
        <authorList>
            <person name="Crits-Christoph A."/>
            <person name="Kang S.C."/>
            <person name="Lee H."/>
            <person name="Ostrov N."/>
        </authorList>
    </citation>
    <scope>NUCLEOTIDE SEQUENCE</scope>
    <source>
        <strain evidence="10">ATCC 51242</strain>
    </source>
</reference>
<dbReference type="OrthoDB" id="9764259at2"/>
<dbReference type="eggNOG" id="COG2814">
    <property type="taxonomic scope" value="Bacteria"/>
</dbReference>
<dbReference type="InterPro" id="IPR001958">
    <property type="entry name" value="Tet-R_TetA/multi-R_MdtG-like"/>
</dbReference>
<dbReference type="Proteomes" id="UP000025229">
    <property type="component" value="Chromosome"/>
</dbReference>
<feature type="transmembrane region" description="Helical" evidence="7">
    <location>
        <begin position="83"/>
        <end position="102"/>
    </location>
</feature>
<dbReference type="AlphaFoldDB" id="A0A023X6E2"/>
<dbReference type="InterPro" id="IPR020846">
    <property type="entry name" value="MFS_dom"/>
</dbReference>
<dbReference type="InterPro" id="IPR036259">
    <property type="entry name" value="MFS_trans_sf"/>
</dbReference>
<evidence type="ECO:0000256" key="2">
    <source>
        <dbReference type="ARBA" id="ARBA00022448"/>
    </source>
</evidence>
<comment type="subcellular location">
    <subcellularLocation>
        <location evidence="1">Cell membrane</location>
        <topology evidence="1">Multi-pass membrane protein</topology>
    </subcellularLocation>
</comment>
<dbReference type="SUPFAM" id="SSF103473">
    <property type="entry name" value="MFS general substrate transporter"/>
    <property type="match status" value="1"/>
</dbReference>
<proteinExistence type="predicted"/>
<dbReference type="PRINTS" id="PR01035">
    <property type="entry name" value="TCRTETA"/>
</dbReference>
<feature type="transmembrane region" description="Helical" evidence="7">
    <location>
        <begin position="284"/>
        <end position="303"/>
    </location>
</feature>
<keyword evidence="3" id="KW-1003">Cell membrane</keyword>
<accession>A0A023X6E2</accession>
<keyword evidence="11" id="KW-1185">Reference proteome</keyword>
<dbReference type="PANTHER" id="PTHR43414:SF6">
    <property type="entry name" value="MULTIDRUG RESISTANCE PROTEIN MDTG"/>
    <property type="match status" value="1"/>
</dbReference>
<feature type="transmembrane region" description="Helical" evidence="7">
    <location>
        <begin position="12"/>
        <end position="37"/>
    </location>
</feature>
<evidence type="ECO:0000256" key="5">
    <source>
        <dbReference type="ARBA" id="ARBA00022989"/>
    </source>
</evidence>
<evidence type="ECO:0000256" key="4">
    <source>
        <dbReference type="ARBA" id="ARBA00022692"/>
    </source>
</evidence>
<feature type="transmembrane region" description="Helical" evidence="7">
    <location>
        <begin position="309"/>
        <end position="331"/>
    </location>
</feature>
<dbReference type="KEGG" id="rrd:RradSPS_2513"/>
<gene>
    <name evidence="9" type="ORF">RradSPS_2513</name>
    <name evidence="10" type="ORF">SIL72_00195</name>
</gene>
<reference evidence="9 11" key="1">
    <citation type="submission" date="2014-03" db="EMBL/GenBank/DDBJ databases">
        <title>Complete genome sequence of the Radio-Resistant Rubrobacter radiotolerans RSPS-4.</title>
        <authorList>
            <person name="Egas C.C."/>
            <person name="Barroso C.C."/>
            <person name="Froufe H.J.C."/>
            <person name="Pacheco J.J."/>
            <person name="Albuquerque L.L."/>
            <person name="da Costa M.M.S."/>
        </authorList>
    </citation>
    <scope>NUCLEOTIDE SEQUENCE [LARGE SCALE GENOMIC DNA]</scope>
    <source>
        <strain evidence="9 11">RSPS-4</strain>
    </source>
</reference>
<feature type="transmembrane region" description="Helical" evidence="7">
    <location>
        <begin position="371"/>
        <end position="392"/>
    </location>
</feature>
<evidence type="ECO:0000256" key="3">
    <source>
        <dbReference type="ARBA" id="ARBA00022475"/>
    </source>
</evidence>
<dbReference type="Proteomes" id="UP001281130">
    <property type="component" value="Unassembled WGS sequence"/>
</dbReference>
<evidence type="ECO:0000313" key="10">
    <source>
        <dbReference type="EMBL" id="MDX5892435.1"/>
    </source>
</evidence>
<keyword evidence="5 7" id="KW-1133">Transmembrane helix</keyword>
<feature type="transmembrane region" description="Helical" evidence="7">
    <location>
        <begin position="172"/>
        <end position="193"/>
    </location>
</feature>
<keyword evidence="4 7" id="KW-0812">Transmembrane</keyword>
<dbReference type="Gene3D" id="1.20.1250.20">
    <property type="entry name" value="MFS general substrate transporter like domains"/>
    <property type="match status" value="2"/>
</dbReference>
<evidence type="ECO:0000259" key="8">
    <source>
        <dbReference type="PROSITE" id="PS50850"/>
    </source>
</evidence>
<evidence type="ECO:0000313" key="11">
    <source>
        <dbReference type="Proteomes" id="UP000025229"/>
    </source>
</evidence>
<dbReference type="GO" id="GO:0005886">
    <property type="term" value="C:plasma membrane"/>
    <property type="evidence" value="ECO:0007669"/>
    <property type="project" value="UniProtKB-SubCell"/>
</dbReference>
<dbReference type="InterPro" id="IPR011701">
    <property type="entry name" value="MFS"/>
</dbReference>
<evidence type="ECO:0000256" key="6">
    <source>
        <dbReference type="ARBA" id="ARBA00023136"/>
    </source>
</evidence>
<keyword evidence="6 7" id="KW-0472">Membrane</keyword>
<organism evidence="9 11">
    <name type="scientific">Rubrobacter radiotolerans</name>
    <name type="common">Arthrobacter radiotolerans</name>
    <dbReference type="NCBI Taxonomy" id="42256"/>
    <lineage>
        <taxon>Bacteria</taxon>
        <taxon>Bacillati</taxon>
        <taxon>Actinomycetota</taxon>
        <taxon>Rubrobacteria</taxon>
        <taxon>Rubrobacterales</taxon>
        <taxon>Rubrobacteraceae</taxon>
        <taxon>Rubrobacter</taxon>
    </lineage>
</organism>
<feature type="domain" description="Major facilitator superfamily (MFS) profile" evidence="8">
    <location>
        <begin position="12"/>
        <end position="396"/>
    </location>
</feature>
<dbReference type="STRING" id="42256.RradSPS_2513"/>
<dbReference type="PROSITE" id="PS50850">
    <property type="entry name" value="MFS"/>
    <property type="match status" value="1"/>
</dbReference>
<sequence length="412" mass="41625">MRWRPEATGRAAFFALLASQFAATTGFLFVMPFMPLYVESLGVESAGDAAAWAGVLNAATAVTMALTAPLWGRVADRFGPKAMLLRATFAGAVVVGLMGFVTSPEQLLWLRLLQGCLTGTVAAATLLASETAPAGRGGSRLGTLQTVIFAAAGFGPFVGGAFADVFGLRESFFVTAGLLALSSMLVLAFVGDVKPERSEEKDEAREGSGIPWRGLVPVLLALFVVQTSITSVAPALPGFVATLVGGAQERIASLSGSILGAGALAAALGSFVGGKVAARVGPKVVILAALAFSALAFLPQAAVGGPIELGALRVVASFFLGAVVPVANLAIKEAVPPERQGTAFGVAASVTSVAFGVGPLGGGLLAAHFGFGAPFLVPAFLLGGAALVFALAPRARARAVRVFKAALASVMR</sequence>
<feature type="transmembrane region" description="Helical" evidence="7">
    <location>
        <begin position="108"/>
        <end position="129"/>
    </location>
</feature>
<dbReference type="EMBL" id="JAWXXX010000001">
    <property type="protein sequence ID" value="MDX5892435.1"/>
    <property type="molecule type" value="Genomic_DNA"/>
</dbReference>
<dbReference type="GO" id="GO:0022857">
    <property type="term" value="F:transmembrane transporter activity"/>
    <property type="evidence" value="ECO:0007669"/>
    <property type="project" value="InterPro"/>
</dbReference>
<evidence type="ECO:0000313" key="9">
    <source>
        <dbReference type="EMBL" id="AHY47796.1"/>
    </source>
</evidence>
<dbReference type="PANTHER" id="PTHR43414">
    <property type="entry name" value="MULTIDRUG RESISTANCE PROTEIN MDTG"/>
    <property type="match status" value="1"/>
</dbReference>
<evidence type="ECO:0000256" key="1">
    <source>
        <dbReference type="ARBA" id="ARBA00004651"/>
    </source>
</evidence>
<keyword evidence="2" id="KW-0813">Transport</keyword>
<dbReference type="RefSeq" id="WP_051589809.1">
    <property type="nucleotide sequence ID" value="NZ_CP007514.1"/>
</dbReference>
<protein>
    <submittedName>
        <fullName evidence="10">MFS transporter</fullName>
    </submittedName>
    <submittedName>
        <fullName evidence="9">Major Facilitator Superfamily</fullName>
    </submittedName>
</protein>
<feature type="transmembrane region" description="Helical" evidence="7">
    <location>
        <begin position="49"/>
        <end position="71"/>
    </location>
</feature>
<feature type="transmembrane region" description="Helical" evidence="7">
    <location>
        <begin position="214"/>
        <end position="239"/>
    </location>
</feature>
<dbReference type="Pfam" id="PF07690">
    <property type="entry name" value="MFS_1"/>
    <property type="match status" value="2"/>
</dbReference>
<feature type="transmembrane region" description="Helical" evidence="7">
    <location>
        <begin position="343"/>
        <end position="365"/>
    </location>
</feature>
<feature type="transmembrane region" description="Helical" evidence="7">
    <location>
        <begin position="141"/>
        <end position="166"/>
    </location>
</feature>
<feature type="transmembrane region" description="Helical" evidence="7">
    <location>
        <begin position="251"/>
        <end position="272"/>
    </location>
</feature>
<dbReference type="EMBL" id="CP007514">
    <property type="protein sequence ID" value="AHY47796.1"/>
    <property type="molecule type" value="Genomic_DNA"/>
</dbReference>